<dbReference type="Gene3D" id="3.10.450.610">
    <property type="match status" value="1"/>
</dbReference>
<reference evidence="1" key="1">
    <citation type="submission" date="2023-01" db="EMBL/GenBank/DDBJ databases">
        <title>Whole genome sequence of Paucibacter sp. S2-9 isolated from pond sediment.</title>
        <authorList>
            <person name="Jung J.Y."/>
        </authorList>
    </citation>
    <scope>NUCLEOTIDE SEQUENCE</scope>
    <source>
        <strain evidence="1">S2-9</strain>
    </source>
</reference>
<accession>A0AA95SQL4</accession>
<proteinExistence type="predicted"/>
<sequence length="118" mass="12440">MSGITLWAATLGTAHQRVGIAWTWLRMGREVVALADPMRISTNARLVSADGLRLTPDQALLHLNNIVNALPWQAEVLKLERSGSGSSAGSSIGSQRAALAARRVAMAAVAAPPLQAYV</sequence>
<evidence type="ECO:0000313" key="2">
    <source>
        <dbReference type="Proteomes" id="UP001177769"/>
    </source>
</evidence>
<dbReference type="Proteomes" id="UP001177769">
    <property type="component" value="Chromosome"/>
</dbReference>
<dbReference type="AlphaFoldDB" id="A0AA95SQL4"/>
<protein>
    <submittedName>
        <fullName evidence="1">Uncharacterized protein</fullName>
    </submittedName>
</protein>
<evidence type="ECO:0000313" key="1">
    <source>
        <dbReference type="EMBL" id="WIT13595.1"/>
    </source>
</evidence>
<dbReference type="KEGG" id="pais:PFX98_08255"/>
<organism evidence="1 2">
    <name type="scientific">Paucibacter sediminis</name>
    <dbReference type="NCBI Taxonomy" id="3019553"/>
    <lineage>
        <taxon>Bacteria</taxon>
        <taxon>Pseudomonadati</taxon>
        <taxon>Pseudomonadota</taxon>
        <taxon>Betaproteobacteria</taxon>
        <taxon>Burkholderiales</taxon>
        <taxon>Sphaerotilaceae</taxon>
        <taxon>Roseateles</taxon>
    </lineage>
</organism>
<keyword evidence="2" id="KW-1185">Reference proteome</keyword>
<dbReference type="RefSeq" id="WP_285234713.1">
    <property type="nucleotide sequence ID" value="NZ_CP116346.1"/>
</dbReference>
<dbReference type="EMBL" id="CP116346">
    <property type="protein sequence ID" value="WIT13595.1"/>
    <property type="molecule type" value="Genomic_DNA"/>
</dbReference>
<gene>
    <name evidence="1" type="ORF">PFX98_08255</name>
</gene>
<name>A0AA95SQL4_9BURK</name>